<organism evidence="2 3">
    <name type="scientific">Lentibacillus salinarum</name>
    <dbReference type="NCBI Taxonomy" id="446820"/>
    <lineage>
        <taxon>Bacteria</taxon>
        <taxon>Bacillati</taxon>
        <taxon>Bacillota</taxon>
        <taxon>Bacilli</taxon>
        <taxon>Bacillales</taxon>
        <taxon>Bacillaceae</taxon>
        <taxon>Lentibacillus</taxon>
    </lineage>
</organism>
<sequence>QNPPPKICGIITFPFVILYHNFHILGFIFLGLSRKIFTPQCCPILDSFFVVAITSTAVKTVLKMIDKLSSSGKKAED</sequence>
<keyword evidence="1" id="KW-1133">Transmembrane helix</keyword>
<reference evidence="3" key="1">
    <citation type="journal article" date="2019" name="Int. J. Syst. Evol. Microbiol.">
        <title>The Global Catalogue of Microorganisms (GCM) 10K type strain sequencing project: providing services to taxonomists for standard genome sequencing and annotation.</title>
        <authorList>
            <consortium name="The Broad Institute Genomics Platform"/>
            <consortium name="The Broad Institute Genome Sequencing Center for Infectious Disease"/>
            <person name="Wu L."/>
            <person name="Ma J."/>
        </authorList>
    </citation>
    <scope>NUCLEOTIDE SEQUENCE [LARGE SCALE GENOMIC DNA]</scope>
    <source>
        <strain evidence="3">CCUG 54822</strain>
    </source>
</reference>
<gene>
    <name evidence="2" type="ORF">ACFQ4A_07470</name>
</gene>
<dbReference type="RefSeq" id="WP_382399117.1">
    <property type="nucleotide sequence ID" value="NZ_JBHTNH010000015.1"/>
</dbReference>
<comment type="caution">
    <text evidence="2">The sequence shown here is derived from an EMBL/GenBank/DDBJ whole genome shotgun (WGS) entry which is preliminary data.</text>
</comment>
<evidence type="ECO:0000313" key="2">
    <source>
        <dbReference type="EMBL" id="MFD1361492.1"/>
    </source>
</evidence>
<name>A0ABW3ZT12_9BACI</name>
<keyword evidence="1" id="KW-0472">Membrane</keyword>
<accession>A0ABW3ZT12</accession>
<dbReference type="EMBL" id="JBHTNH010000015">
    <property type="protein sequence ID" value="MFD1361492.1"/>
    <property type="molecule type" value="Genomic_DNA"/>
</dbReference>
<evidence type="ECO:0000256" key="1">
    <source>
        <dbReference type="SAM" id="Phobius"/>
    </source>
</evidence>
<proteinExistence type="predicted"/>
<keyword evidence="1" id="KW-0812">Transmembrane</keyword>
<protein>
    <submittedName>
        <fullName evidence="2">Uncharacterized protein</fullName>
    </submittedName>
</protein>
<feature type="non-terminal residue" evidence="2">
    <location>
        <position position="1"/>
    </location>
</feature>
<feature type="transmembrane region" description="Helical" evidence="1">
    <location>
        <begin position="7"/>
        <end position="32"/>
    </location>
</feature>
<evidence type="ECO:0000313" key="3">
    <source>
        <dbReference type="Proteomes" id="UP001597178"/>
    </source>
</evidence>
<dbReference type="Proteomes" id="UP001597178">
    <property type="component" value="Unassembled WGS sequence"/>
</dbReference>
<keyword evidence="3" id="KW-1185">Reference proteome</keyword>